<evidence type="ECO:0000313" key="11">
    <source>
        <dbReference type="EMBL" id="WGI68682.1"/>
    </source>
</evidence>
<keyword evidence="6 9" id="KW-0812">Transmembrane</keyword>
<dbReference type="EMBL" id="CP123000">
    <property type="protein sequence ID" value="WGI68682.1"/>
    <property type="molecule type" value="Genomic_DNA"/>
</dbReference>
<dbReference type="PANTHER" id="PTHR30413:SF8">
    <property type="entry name" value="TRANSPORT PERMEASE PROTEIN"/>
    <property type="match status" value="1"/>
</dbReference>
<feature type="transmembrane region" description="Helical" evidence="9">
    <location>
        <begin position="64"/>
        <end position="84"/>
    </location>
</feature>
<keyword evidence="8 9" id="KW-0472">Membrane</keyword>
<dbReference type="InterPro" id="IPR000412">
    <property type="entry name" value="ABC_2_transport"/>
</dbReference>
<feature type="transmembrane region" description="Helical" evidence="9">
    <location>
        <begin position="232"/>
        <end position="251"/>
    </location>
</feature>
<evidence type="ECO:0000256" key="5">
    <source>
        <dbReference type="ARBA" id="ARBA00022519"/>
    </source>
</evidence>
<dbReference type="InterPro" id="IPR047817">
    <property type="entry name" value="ABC2_TM_bact-type"/>
</dbReference>
<protein>
    <recommendedName>
        <fullName evidence="9">Transport permease protein</fullName>
    </recommendedName>
</protein>
<comment type="similarity">
    <text evidence="2 9">Belongs to the ABC-2 integral membrane protein family.</text>
</comment>
<dbReference type="Pfam" id="PF01061">
    <property type="entry name" value="ABC2_membrane"/>
    <property type="match status" value="1"/>
</dbReference>
<gene>
    <name evidence="11" type="ORF">QEO92_00850</name>
</gene>
<proteinExistence type="inferred from homology"/>
<sequence>MDHQSAHLRIVIAFVMREVATRYGRSPGGYLWALLEPIAYVAMMSAIFSSFARVPAMGESFPHFFATGFIAYGMYNGMVNYLSSSIAANKNLMQYPRVAPIDPIVGRAILQALTSIVVGFIILAGTRKLEAHPHDIIWSAVLEAVIFAWTLASGVALTNIVLFERFPLYQKIFGIVTRPLFMLSGVFYIPSQMPHPYREVLLANPITQIVIIFREGFYGVRATDGVNFSYVFWWSIVVAFVGLFIFTMWPVGRTR</sequence>
<evidence type="ECO:0000256" key="3">
    <source>
        <dbReference type="ARBA" id="ARBA00022448"/>
    </source>
</evidence>
<dbReference type="InterPro" id="IPR013525">
    <property type="entry name" value="ABC2_TM"/>
</dbReference>
<evidence type="ECO:0000256" key="4">
    <source>
        <dbReference type="ARBA" id="ARBA00022475"/>
    </source>
</evidence>
<dbReference type="PANTHER" id="PTHR30413">
    <property type="entry name" value="INNER MEMBRANE TRANSPORT PERMEASE"/>
    <property type="match status" value="1"/>
</dbReference>
<evidence type="ECO:0000259" key="10">
    <source>
        <dbReference type="PROSITE" id="PS51012"/>
    </source>
</evidence>
<accession>A0ABY8M2E7</accession>
<keyword evidence="12" id="KW-1185">Reference proteome</keyword>
<feature type="domain" description="ABC transmembrane type-2" evidence="10">
    <location>
        <begin position="28"/>
        <end position="249"/>
    </location>
</feature>
<evidence type="ECO:0000256" key="8">
    <source>
        <dbReference type="ARBA" id="ARBA00023136"/>
    </source>
</evidence>
<evidence type="ECO:0000256" key="6">
    <source>
        <dbReference type="ARBA" id="ARBA00022692"/>
    </source>
</evidence>
<feature type="transmembrane region" description="Helical" evidence="9">
    <location>
        <begin position="168"/>
        <end position="189"/>
    </location>
</feature>
<feature type="transmembrane region" description="Helical" evidence="9">
    <location>
        <begin position="30"/>
        <end position="52"/>
    </location>
</feature>
<feature type="transmembrane region" description="Helical" evidence="9">
    <location>
        <begin position="104"/>
        <end position="124"/>
    </location>
</feature>
<keyword evidence="4 9" id="KW-1003">Cell membrane</keyword>
<comment type="subcellular location">
    <subcellularLocation>
        <location evidence="1 9">Cell inner membrane</location>
        <topology evidence="1 9">Multi-pass membrane protein</topology>
    </subcellularLocation>
</comment>
<evidence type="ECO:0000256" key="2">
    <source>
        <dbReference type="ARBA" id="ARBA00007783"/>
    </source>
</evidence>
<organism evidence="11 12">
    <name type="scientific">Neorhizobium petrolearium</name>
    <dbReference type="NCBI Taxonomy" id="515361"/>
    <lineage>
        <taxon>Bacteria</taxon>
        <taxon>Pseudomonadati</taxon>
        <taxon>Pseudomonadota</taxon>
        <taxon>Alphaproteobacteria</taxon>
        <taxon>Hyphomicrobiales</taxon>
        <taxon>Rhizobiaceae</taxon>
        <taxon>Rhizobium/Agrobacterium group</taxon>
        <taxon>Neorhizobium</taxon>
    </lineage>
</organism>
<dbReference type="PRINTS" id="PR00164">
    <property type="entry name" value="ABC2TRNSPORT"/>
</dbReference>
<dbReference type="Proteomes" id="UP001227095">
    <property type="component" value="Chromosome"/>
</dbReference>
<evidence type="ECO:0000256" key="9">
    <source>
        <dbReference type="RuleBase" id="RU361157"/>
    </source>
</evidence>
<dbReference type="RefSeq" id="WP_227701842.1">
    <property type="nucleotide sequence ID" value="NZ_CP123000.1"/>
</dbReference>
<evidence type="ECO:0000256" key="7">
    <source>
        <dbReference type="ARBA" id="ARBA00022989"/>
    </source>
</evidence>
<evidence type="ECO:0000313" key="12">
    <source>
        <dbReference type="Proteomes" id="UP001227095"/>
    </source>
</evidence>
<dbReference type="PROSITE" id="PS51012">
    <property type="entry name" value="ABC_TM2"/>
    <property type="match status" value="1"/>
</dbReference>
<name>A0ABY8M2E7_9HYPH</name>
<keyword evidence="3 9" id="KW-0813">Transport</keyword>
<reference evidence="11 12" key="1">
    <citation type="submission" date="2023-04" db="EMBL/GenBank/DDBJ databases">
        <title>Neorhizobium petrolearium OS53, complete genome.</title>
        <authorList>
            <person name="Yu T."/>
        </authorList>
    </citation>
    <scope>NUCLEOTIDE SEQUENCE [LARGE SCALE GENOMIC DNA]</scope>
    <source>
        <strain evidence="11 12">OS53</strain>
    </source>
</reference>
<evidence type="ECO:0000256" key="1">
    <source>
        <dbReference type="ARBA" id="ARBA00004429"/>
    </source>
</evidence>
<keyword evidence="7 9" id="KW-1133">Transmembrane helix</keyword>
<feature type="transmembrane region" description="Helical" evidence="9">
    <location>
        <begin position="136"/>
        <end position="162"/>
    </location>
</feature>
<keyword evidence="5" id="KW-0997">Cell inner membrane</keyword>